<dbReference type="InterPro" id="IPR011066">
    <property type="entry name" value="MscS_channel_C_sf"/>
</dbReference>
<evidence type="ECO:0000256" key="6">
    <source>
        <dbReference type="ARBA" id="ARBA00023136"/>
    </source>
</evidence>
<evidence type="ECO:0000259" key="9">
    <source>
        <dbReference type="Pfam" id="PF21082"/>
    </source>
</evidence>
<feature type="domain" description="Mechanosensitive ion channel MscS C-terminal" evidence="9">
    <location>
        <begin position="182"/>
        <end position="262"/>
    </location>
</feature>
<dbReference type="RefSeq" id="WP_310004191.1">
    <property type="nucleotide sequence ID" value="NZ_JAVDTX010000001.1"/>
</dbReference>
<keyword evidence="3" id="KW-1003">Cell membrane</keyword>
<evidence type="ECO:0000256" key="4">
    <source>
        <dbReference type="ARBA" id="ARBA00022692"/>
    </source>
</evidence>
<organism evidence="10 11">
    <name type="scientific">Flavobacterium granuli</name>
    <dbReference type="NCBI Taxonomy" id="280093"/>
    <lineage>
        <taxon>Bacteria</taxon>
        <taxon>Pseudomonadati</taxon>
        <taxon>Bacteroidota</taxon>
        <taxon>Flavobacteriia</taxon>
        <taxon>Flavobacteriales</taxon>
        <taxon>Flavobacteriaceae</taxon>
        <taxon>Flavobacterium</taxon>
    </lineage>
</organism>
<sequence>MNLDPNYIANYANTFITKIIDYSPQVLSAIIILFVGLYAIRIINRVIRRIMVKRDLDPTLTKFLADILLWVLRVLLFVTFIDKLGIGTSSFVAILGAMGLAVGLSLQGSLSNFAGGMLIILFKPFKVGDTIEAQGILATVQEIQIFVTKLITSNNQTIFVPNGALSNGTIINYSMQGSRRADLTFSISYGTDLKKAKEIITTVLANNPKVLTSPAAEVSVKNLTDNAIQLAVRPWAKNEDFGTVVSDTLENCKLAFDAEKITFQPYITEFSKDNKQ</sequence>
<dbReference type="SUPFAM" id="SSF82689">
    <property type="entry name" value="Mechanosensitive channel protein MscS (YggB), C-terminal domain"/>
    <property type="match status" value="1"/>
</dbReference>
<feature type="transmembrane region" description="Helical" evidence="7">
    <location>
        <begin position="63"/>
        <end position="81"/>
    </location>
</feature>
<keyword evidence="5 7" id="KW-1133">Transmembrane helix</keyword>
<evidence type="ECO:0000313" key="10">
    <source>
        <dbReference type="EMBL" id="MDR6844127.1"/>
    </source>
</evidence>
<keyword evidence="11" id="KW-1185">Reference proteome</keyword>
<evidence type="ECO:0000256" key="1">
    <source>
        <dbReference type="ARBA" id="ARBA00004651"/>
    </source>
</evidence>
<evidence type="ECO:0000259" key="8">
    <source>
        <dbReference type="Pfam" id="PF00924"/>
    </source>
</evidence>
<evidence type="ECO:0000256" key="3">
    <source>
        <dbReference type="ARBA" id="ARBA00022475"/>
    </source>
</evidence>
<dbReference type="Proteomes" id="UP001261871">
    <property type="component" value="Unassembled WGS sequence"/>
</dbReference>
<dbReference type="Pfam" id="PF00924">
    <property type="entry name" value="MS_channel_2nd"/>
    <property type="match status" value="1"/>
</dbReference>
<dbReference type="InterPro" id="IPR008910">
    <property type="entry name" value="MSC_TM_helix"/>
</dbReference>
<proteinExistence type="inferred from homology"/>
<dbReference type="Pfam" id="PF05552">
    <property type="entry name" value="MS_channel_1st_1"/>
    <property type="match status" value="1"/>
</dbReference>
<dbReference type="Gene3D" id="1.10.287.1260">
    <property type="match status" value="1"/>
</dbReference>
<evidence type="ECO:0000313" key="11">
    <source>
        <dbReference type="Proteomes" id="UP001261871"/>
    </source>
</evidence>
<dbReference type="InterPro" id="IPR023408">
    <property type="entry name" value="MscS_beta-dom_sf"/>
</dbReference>
<dbReference type="PANTHER" id="PTHR30221:SF1">
    <property type="entry name" value="SMALL-CONDUCTANCE MECHANOSENSITIVE CHANNEL"/>
    <property type="match status" value="1"/>
</dbReference>
<dbReference type="PANTHER" id="PTHR30221">
    <property type="entry name" value="SMALL-CONDUCTANCE MECHANOSENSITIVE CHANNEL"/>
    <property type="match status" value="1"/>
</dbReference>
<feature type="transmembrane region" description="Helical" evidence="7">
    <location>
        <begin position="93"/>
        <end position="122"/>
    </location>
</feature>
<comment type="similarity">
    <text evidence="2">Belongs to the MscS (TC 1.A.23) family.</text>
</comment>
<dbReference type="InterPro" id="IPR049278">
    <property type="entry name" value="MS_channel_C"/>
</dbReference>
<dbReference type="InterPro" id="IPR011014">
    <property type="entry name" value="MscS_channel_TM-2"/>
</dbReference>
<comment type="subcellular location">
    <subcellularLocation>
        <location evidence="1">Cell membrane</location>
        <topology evidence="1">Multi-pass membrane protein</topology>
    </subcellularLocation>
</comment>
<keyword evidence="6 7" id="KW-0472">Membrane</keyword>
<dbReference type="Gene3D" id="3.30.70.100">
    <property type="match status" value="1"/>
</dbReference>
<evidence type="ECO:0000256" key="7">
    <source>
        <dbReference type="SAM" id="Phobius"/>
    </source>
</evidence>
<feature type="transmembrane region" description="Helical" evidence="7">
    <location>
        <begin position="26"/>
        <end position="43"/>
    </location>
</feature>
<gene>
    <name evidence="10" type="ORF">J2W95_000807</name>
</gene>
<dbReference type="InterPro" id="IPR045275">
    <property type="entry name" value="MscS_archaea/bacteria_type"/>
</dbReference>
<dbReference type="Pfam" id="PF21082">
    <property type="entry name" value="MS_channel_3rd"/>
    <property type="match status" value="1"/>
</dbReference>
<dbReference type="InterPro" id="IPR006685">
    <property type="entry name" value="MscS_channel_2nd"/>
</dbReference>
<evidence type="ECO:0000256" key="2">
    <source>
        <dbReference type="ARBA" id="ARBA00008017"/>
    </source>
</evidence>
<dbReference type="SUPFAM" id="SSF82861">
    <property type="entry name" value="Mechanosensitive channel protein MscS (YggB), transmembrane region"/>
    <property type="match status" value="1"/>
</dbReference>
<reference evidence="10 11" key="1">
    <citation type="submission" date="2023-07" db="EMBL/GenBank/DDBJ databases">
        <title>Sorghum-associated microbial communities from plants grown in Nebraska, USA.</title>
        <authorList>
            <person name="Schachtman D."/>
        </authorList>
    </citation>
    <scope>NUCLEOTIDE SEQUENCE [LARGE SCALE GENOMIC DNA]</scope>
    <source>
        <strain evidence="10 11">BE124</strain>
    </source>
</reference>
<dbReference type="SUPFAM" id="SSF50182">
    <property type="entry name" value="Sm-like ribonucleoproteins"/>
    <property type="match status" value="1"/>
</dbReference>
<protein>
    <submittedName>
        <fullName evidence="10">Small conductance mechanosensitive channel</fullName>
    </submittedName>
</protein>
<name>A0ABU1RZB7_9FLAO</name>
<dbReference type="Gene3D" id="2.30.30.60">
    <property type="match status" value="1"/>
</dbReference>
<keyword evidence="4 7" id="KW-0812">Transmembrane</keyword>
<comment type="caution">
    <text evidence="10">The sequence shown here is derived from an EMBL/GenBank/DDBJ whole genome shotgun (WGS) entry which is preliminary data.</text>
</comment>
<dbReference type="InterPro" id="IPR010920">
    <property type="entry name" value="LSM_dom_sf"/>
</dbReference>
<dbReference type="EMBL" id="JAVDTX010000001">
    <property type="protein sequence ID" value="MDR6844127.1"/>
    <property type="molecule type" value="Genomic_DNA"/>
</dbReference>
<evidence type="ECO:0000256" key="5">
    <source>
        <dbReference type="ARBA" id="ARBA00022989"/>
    </source>
</evidence>
<accession>A0ABU1RZB7</accession>
<feature type="domain" description="Mechanosensitive ion channel MscS" evidence="8">
    <location>
        <begin position="109"/>
        <end position="174"/>
    </location>
</feature>